<dbReference type="OrthoDB" id="3192072at2"/>
<protein>
    <submittedName>
        <fullName evidence="2">Uncharacterized protein</fullName>
    </submittedName>
</protein>
<gene>
    <name evidence="2" type="ORF">DW099_00735</name>
</gene>
<proteinExistence type="predicted"/>
<reference evidence="2 3" key="1">
    <citation type="submission" date="2018-08" db="EMBL/GenBank/DDBJ databases">
        <title>A genome reference for cultivated species of the human gut microbiota.</title>
        <authorList>
            <person name="Zou Y."/>
            <person name="Xue W."/>
            <person name="Luo G."/>
        </authorList>
    </citation>
    <scope>NUCLEOTIDE SEQUENCE [LARGE SCALE GENOMIC DNA]</scope>
    <source>
        <strain evidence="2 3">AM07-24</strain>
    </source>
</reference>
<accession>A0A415E8R8</accession>
<dbReference type="EMBL" id="QRMS01000001">
    <property type="protein sequence ID" value="RHJ90080.1"/>
    <property type="molecule type" value="Genomic_DNA"/>
</dbReference>
<evidence type="ECO:0000313" key="3">
    <source>
        <dbReference type="Proteomes" id="UP000284841"/>
    </source>
</evidence>
<keyword evidence="1" id="KW-0472">Membrane</keyword>
<evidence type="ECO:0000313" key="2">
    <source>
        <dbReference type="EMBL" id="RHJ90080.1"/>
    </source>
</evidence>
<comment type="caution">
    <text evidence="2">The sequence shown here is derived from an EMBL/GenBank/DDBJ whole genome shotgun (WGS) entry which is preliminary data.</text>
</comment>
<keyword evidence="1" id="KW-0812">Transmembrane</keyword>
<dbReference type="AlphaFoldDB" id="A0A415E8R8"/>
<evidence type="ECO:0000256" key="1">
    <source>
        <dbReference type="SAM" id="Phobius"/>
    </source>
</evidence>
<keyword evidence="1" id="KW-1133">Transmembrane helix</keyword>
<keyword evidence="3" id="KW-1185">Reference proteome</keyword>
<name>A0A415E8R8_9FIRM</name>
<dbReference type="Proteomes" id="UP000284841">
    <property type="component" value="Unassembled WGS sequence"/>
</dbReference>
<feature type="transmembrane region" description="Helical" evidence="1">
    <location>
        <begin position="51"/>
        <end position="71"/>
    </location>
</feature>
<sequence length="72" mass="7942">MLFLAVNVYDVVVLDIGLFCHSKKLRIPGTEDMEQVYRDPWFHVIGGLKGILIGAVTALLSACIVQILSIVQ</sequence>
<dbReference type="STRING" id="1776384.GCA_900086585_02424"/>
<dbReference type="RefSeq" id="WP_067543301.1">
    <property type="nucleotide sequence ID" value="NZ_AP025568.1"/>
</dbReference>
<organism evidence="2 3">
    <name type="scientific">Emergencia timonensis</name>
    <dbReference type="NCBI Taxonomy" id="1776384"/>
    <lineage>
        <taxon>Bacteria</taxon>
        <taxon>Bacillati</taxon>
        <taxon>Bacillota</taxon>
        <taxon>Clostridia</taxon>
        <taxon>Peptostreptococcales</taxon>
        <taxon>Anaerovoracaceae</taxon>
        <taxon>Emergencia</taxon>
    </lineage>
</organism>